<dbReference type="GO" id="GO:0005829">
    <property type="term" value="C:cytosol"/>
    <property type="evidence" value="ECO:0007669"/>
    <property type="project" value="TreeGrafter"/>
</dbReference>
<gene>
    <name evidence="3" type="ORF">IAD18_03475</name>
</gene>
<dbReference type="SUPFAM" id="SSF47413">
    <property type="entry name" value="lambda repressor-like DNA-binding domains"/>
    <property type="match status" value="1"/>
</dbReference>
<organism evidence="3 4">
    <name type="scientific">Candidatus Limisoma intestinavium</name>
    <dbReference type="NCBI Taxonomy" id="2840856"/>
    <lineage>
        <taxon>Bacteria</taxon>
        <taxon>Pseudomonadati</taxon>
        <taxon>Bacteroidota</taxon>
        <taxon>Bacteroidia</taxon>
        <taxon>Bacteroidales</taxon>
        <taxon>Candidatus Limisoma</taxon>
    </lineage>
</organism>
<sequence>MKKIDTNKLINAETVLSSKYGVPGSDSRRMFEEKAHAYYYGVILRDRRKELKMTQSELAEKTGTARSYIARIERGETDMQLSSLLRIAHALRIEFSPVFI</sequence>
<evidence type="ECO:0000313" key="3">
    <source>
        <dbReference type="EMBL" id="HIU38712.1"/>
    </source>
</evidence>
<dbReference type="SMART" id="SM00530">
    <property type="entry name" value="HTH_XRE"/>
    <property type="match status" value="1"/>
</dbReference>
<reference evidence="3" key="2">
    <citation type="journal article" date="2021" name="PeerJ">
        <title>Extensive microbial diversity within the chicken gut microbiome revealed by metagenomics and culture.</title>
        <authorList>
            <person name="Gilroy R."/>
            <person name="Ravi A."/>
            <person name="Getino M."/>
            <person name="Pursley I."/>
            <person name="Horton D.L."/>
            <person name="Alikhan N.F."/>
            <person name="Baker D."/>
            <person name="Gharbi K."/>
            <person name="Hall N."/>
            <person name="Watson M."/>
            <person name="Adriaenssens E.M."/>
            <person name="Foster-Nyarko E."/>
            <person name="Jarju S."/>
            <person name="Secka A."/>
            <person name="Antonio M."/>
            <person name="Oren A."/>
            <person name="Chaudhuri R.R."/>
            <person name="La Ragione R."/>
            <person name="Hildebrand F."/>
            <person name="Pallen M.J."/>
        </authorList>
    </citation>
    <scope>NUCLEOTIDE SEQUENCE</scope>
    <source>
        <strain evidence="3">17073</strain>
    </source>
</reference>
<dbReference type="Gene3D" id="1.10.260.40">
    <property type="entry name" value="lambda repressor-like DNA-binding domains"/>
    <property type="match status" value="1"/>
</dbReference>
<dbReference type="Proteomes" id="UP000824076">
    <property type="component" value="Unassembled WGS sequence"/>
</dbReference>
<evidence type="ECO:0000256" key="1">
    <source>
        <dbReference type="ARBA" id="ARBA00023125"/>
    </source>
</evidence>
<dbReference type="InterPro" id="IPR010982">
    <property type="entry name" value="Lambda_DNA-bd_dom_sf"/>
</dbReference>
<dbReference type="AlphaFoldDB" id="A0A9D1LHD7"/>
<protein>
    <submittedName>
        <fullName evidence="3">Helix-turn-helix transcriptional regulator</fullName>
    </submittedName>
</protein>
<dbReference type="InterPro" id="IPR050807">
    <property type="entry name" value="TransReg_Diox_bact_type"/>
</dbReference>
<dbReference type="PANTHER" id="PTHR46797">
    <property type="entry name" value="HTH-TYPE TRANSCRIPTIONAL REGULATOR"/>
    <property type="match status" value="1"/>
</dbReference>
<dbReference type="PROSITE" id="PS50943">
    <property type="entry name" value="HTH_CROC1"/>
    <property type="match status" value="1"/>
</dbReference>
<reference evidence="3" key="1">
    <citation type="submission" date="2020-10" db="EMBL/GenBank/DDBJ databases">
        <authorList>
            <person name="Gilroy R."/>
        </authorList>
    </citation>
    <scope>NUCLEOTIDE SEQUENCE</scope>
    <source>
        <strain evidence="3">17073</strain>
    </source>
</reference>
<dbReference type="GO" id="GO:0003700">
    <property type="term" value="F:DNA-binding transcription factor activity"/>
    <property type="evidence" value="ECO:0007669"/>
    <property type="project" value="TreeGrafter"/>
</dbReference>
<dbReference type="InterPro" id="IPR001387">
    <property type="entry name" value="Cro/C1-type_HTH"/>
</dbReference>
<proteinExistence type="predicted"/>
<comment type="caution">
    <text evidence="3">The sequence shown here is derived from an EMBL/GenBank/DDBJ whole genome shotgun (WGS) entry which is preliminary data.</text>
</comment>
<dbReference type="PANTHER" id="PTHR46797:SF1">
    <property type="entry name" value="METHYLPHOSPHONATE SYNTHASE"/>
    <property type="match status" value="1"/>
</dbReference>
<dbReference type="GO" id="GO:0003677">
    <property type="term" value="F:DNA binding"/>
    <property type="evidence" value="ECO:0007669"/>
    <property type="project" value="UniProtKB-KW"/>
</dbReference>
<keyword evidence="1" id="KW-0238">DNA-binding</keyword>
<evidence type="ECO:0000259" key="2">
    <source>
        <dbReference type="PROSITE" id="PS50943"/>
    </source>
</evidence>
<dbReference type="CDD" id="cd00093">
    <property type="entry name" value="HTH_XRE"/>
    <property type="match status" value="1"/>
</dbReference>
<dbReference type="Pfam" id="PF01381">
    <property type="entry name" value="HTH_3"/>
    <property type="match status" value="1"/>
</dbReference>
<dbReference type="EMBL" id="DVMS01000100">
    <property type="protein sequence ID" value="HIU38712.1"/>
    <property type="molecule type" value="Genomic_DNA"/>
</dbReference>
<evidence type="ECO:0000313" key="4">
    <source>
        <dbReference type="Proteomes" id="UP000824076"/>
    </source>
</evidence>
<feature type="domain" description="HTH cro/C1-type" evidence="2">
    <location>
        <begin position="44"/>
        <end position="100"/>
    </location>
</feature>
<accession>A0A9D1LHD7</accession>
<name>A0A9D1LHD7_9BACT</name>